<protein>
    <recommendedName>
        <fullName evidence="3">Site-specific integrase</fullName>
    </recommendedName>
</protein>
<organism evidence="1 2">
    <name type="scientific">Microvirga terrae</name>
    <dbReference type="NCBI Taxonomy" id="2740529"/>
    <lineage>
        <taxon>Bacteria</taxon>
        <taxon>Pseudomonadati</taxon>
        <taxon>Pseudomonadota</taxon>
        <taxon>Alphaproteobacteria</taxon>
        <taxon>Hyphomicrobiales</taxon>
        <taxon>Methylobacteriaceae</taxon>
        <taxon>Microvirga</taxon>
    </lineage>
</organism>
<gene>
    <name evidence="1" type="ORF">HPT29_005340</name>
</gene>
<sequence length="710" mass="79381">MNKAVATELPAHVLLNQPCTDPRERPGVPGQSVRLNGKLHDFSALIPLYGASFTERLLDAFARKYAHDTASTTEKRCGNLRKFLLYLAGFAAESSNRNTAAALTYRALVENQQESITSTQWIDTVDVFVSRLRDFTDHSVVRSSNPLTRQNIIESLSIPLQHLAQEGLWPEIGALRGLSGSRVSRGANIPSLGELQSSTETSETNSKNEAIYGAVNEHNRERLLRLRSLCEDALFEEEAAFDRRLKLLAAPGQPSLREIRAAIPLIPFSYARSEREPVLHPKVQMCFPLDDGDRRLGSLLRYIISDHEGVFKLQELDYPLQLVVSRCGGTARVMSHLEGGGRALLAAYTLILIDTGINIQPCDDLAADPFVGKARYGKIQLRQIGSVKNRARYKAVTGNIIEITPGEEGEADDEILEVPTIVPNSRISSAKAIEVWLKLSAPPRERARRAGNSDANYLWIIRNGHYPKEVRRYLEHSWKRWWTEFLEEHSKDPVIGGLPIQRRMIRTTVLQLRDAQHGGDAEVVALLSGQSGGRTASRHYLNRAYIRQILDDRIREFQNLFEASVAGDSPDRPGQLGLLPEEFHERRTRAVDTGLGLTCLDPTAGVQPGTKESICKRLDACSTCPMLRFVPTHQSIEALALFHESLKRTEEEFIARNPERWVRVWLPALALCTVLLNLLMSGPKQALVQQSLESVKDGLDQGSLVLFRPW</sequence>
<evidence type="ECO:0000313" key="1">
    <source>
        <dbReference type="EMBL" id="UVF20559.1"/>
    </source>
</evidence>
<keyword evidence="2" id="KW-1185">Reference proteome</keyword>
<proteinExistence type="predicted"/>
<evidence type="ECO:0000313" key="2">
    <source>
        <dbReference type="Proteomes" id="UP001017257"/>
    </source>
</evidence>
<dbReference type="RefSeq" id="WP_173948487.1">
    <property type="nucleotide sequence ID" value="NZ_CP102845.1"/>
</dbReference>
<reference evidence="1" key="1">
    <citation type="submission" date="2022-08" db="EMBL/GenBank/DDBJ databases">
        <title>Microvirga terrae sp. nov., isolated from soil.</title>
        <authorList>
            <person name="Kim K.H."/>
            <person name="Seo Y.L."/>
            <person name="Kim J.M."/>
            <person name="Lee J.K."/>
            <person name="Han D.M."/>
            <person name="Jeon C.O."/>
        </authorList>
    </citation>
    <scope>NUCLEOTIDE SEQUENCE</scope>
    <source>
        <strain evidence="1">R24</strain>
    </source>
</reference>
<name>A0ABY5RX71_9HYPH</name>
<evidence type="ECO:0008006" key="3">
    <source>
        <dbReference type="Google" id="ProtNLM"/>
    </source>
</evidence>
<dbReference type="EMBL" id="CP102845">
    <property type="protein sequence ID" value="UVF20559.1"/>
    <property type="molecule type" value="Genomic_DNA"/>
</dbReference>
<dbReference type="Proteomes" id="UP001017257">
    <property type="component" value="Chromosome"/>
</dbReference>
<accession>A0ABY5RX71</accession>